<dbReference type="InterPro" id="IPR041888">
    <property type="entry name" value="RING-HC_ZNF598/HEL2"/>
</dbReference>
<evidence type="ECO:0000256" key="7">
    <source>
        <dbReference type="ARBA" id="ARBA00022833"/>
    </source>
</evidence>
<organism evidence="11 12">
    <name type="scientific">Hibiscus syriacus</name>
    <name type="common">Rose of Sharon</name>
    <dbReference type="NCBI Taxonomy" id="106335"/>
    <lineage>
        <taxon>Eukaryota</taxon>
        <taxon>Viridiplantae</taxon>
        <taxon>Streptophyta</taxon>
        <taxon>Embryophyta</taxon>
        <taxon>Tracheophyta</taxon>
        <taxon>Spermatophyta</taxon>
        <taxon>Magnoliopsida</taxon>
        <taxon>eudicotyledons</taxon>
        <taxon>Gunneridae</taxon>
        <taxon>Pentapetalae</taxon>
        <taxon>rosids</taxon>
        <taxon>malvids</taxon>
        <taxon>Malvales</taxon>
        <taxon>Malvaceae</taxon>
        <taxon>Malvoideae</taxon>
        <taxon>Hibiscus</taxon>
    </lineage>
</organism>
<evidence type="ECO:0000256" key="4">
    <source>
        <dbReference type="ARBA" id="ARBA00022679"/>
    </source>
</evidence>
<sequence>MDDSCAVCADNLEWVAYGACGHRDVCSTCVSRLRFICNDRRCCICKTESNVVLVTKVRSLPLSRIVPDLNFELAFLVFSDLLISAVVLFQALGDYTRMINDFSVLPSDAREGRVISYWYHEDTQAFFDDVDHYRMIKAMCKLSCSVCDKMEEQPNDEAKRRGKFRNIEQLKGHLFHRHKLVMCSLCLEGRKVFICEQKLYTRAQLNQHINTGDSELHFRRDHYLCEDEACLAKKFIVLQSEAELKRHNTIEHGGRMSRAQRSAALQIPTSFRYRRSNEDNLRGRGRTFQRDASDNDYQLSMAIGASLGMTSDPPASSSRAQAASHHSDTNDIDPLVQPLESLSTIDAETSSRYLQALGASSRGGPLQEYSFPPLPVASSTSQQKSDHSSAASRRTAQASSSSSQVRSTASVAAVTPLANGNGNRAAQLGYASSTRAQVPAPSQAQARPTTAGMLLSSSSRTSSANMSRISHSSSAPNLHDGGYSEPSASDFPPVSAAQRHKQSSSNQVLMQMEEVRSANKSLVEKMRAALEYDEEKYTAFKEISGQYRQGLIGTNIYLDYVQQHGLSHLVLELARLCPDAQKQKELADNYNARLQSNGLEENGGAQVSVRLNEKDTSKKGKGKSVDAAGSNSKVLSSVRKLQSSYKTSEEEVEVLSKDGYCPSKGKAKVMVEEQRVQLNSSNQPSIKIEGQNESLHVEVGSGDGGGGNKQRKKTSKFHRVRLGDGSMASLLDLKNSEPNPEPLNDKDDGSQNSNGALPEIPLAKPNYQAELSQPKEEPLMRFPLWVVVLKFFSSRISKDDQVFECTVVHGLICSLPYDTLAFDRFFKCQSTCESEEEWSDFPFVLLPGEAHSNRAHLTFAKMDELLVATLTCGGRSSHWRVQPKQVVKGKEREFKVQKLNEWDLLA</sequence>
<dbReference type="EMBL" id="VEPZ02001756">
    <property type="protein sequence ID" value="KAE8657648.1"/>
    <property type="molecule type" value="Genomic_DNA"/>
</dbReference>
<feature type="region of interest" description="Disordered" evidence="9">
    <location>
        <begin position="361"/>
        <end position="408"/>
    </location>
</feature>
<feature type="region of interest" description="Disordered" evidence="9">
    <location>
        <begin position="433"/>
        <end position="494"/>
    </location>
</feature>
<keyword evidence="12" id="KW-1185">Reference proteome</keyword>
<feature type="compositionally biased region" description="Low complexity" evidence="9">
    <location>
        <begin position="378"/>
        <end position="408"/>
    </location>
</feature>
<feature type="compositionally biased region" description="Basic residues" evidence="9">
    <location>
        <begin position="709"/>
        <end position="720"/>
    </location>
</feature>
<protein>
    <submittedName>
        <fullName evidence="11">Autophagy-related protein 8i-like</fullName>
    </submittedName>
</protein>
<evidence type="ECO:0000256" key="8">
    <source>
        <dbReference type="PROSITE-ProRule" id="PRU00175"/>
    </source>
</evidence>
<dbReference type="Pfam" id="PF23230">
    <property type="entry name" value="zf-C2H2_13"/>
    <property type="match status" value="1"/>
</dbReference>
<keyword evidence="4" id="KW-0808">Transferase</keyword>
<keyword evidence="2" id="KW-0963">Cytoplasm</keyword>
<evidence type="ECO:0000313" key="12">
    <source>
        <dbReference type="Proteomes" id="UP000436088"/>
    </source>
</evidence>
<dbReference type="PANTHER" id="PTHR22938">
    <property type="entry name" value="ZINC FINGER PROTEIN 598"/>
    <property type="match status" value="1"/>
</dbReference>
<feature type="domain" description="RING-type" evidence="10">
    <location>
        <begin position="5"/>
        <end position="46"/>
    </location>
</feature>
<dbReference type="Proteomes" id="UP000436088">
    <property type="component" value="Unassembled WGS sequence"/>
</dbReference>
<evidence type="ECO:0000313" key="11">
    <source>
        <dbReference type="EMBL" id="KAE8657648.1"/>
    </source>
</evidence>
<evidence type="ECO:0000256" key="5">
    <source>
        <dbReference type="ARBA" id="ARBA00022723"/>
    </source>
</evidence>
<feature type="compositionally biased region" description="Basic and acidic residues" evidence="9">
    <location>
        <begin position="275"/>
        <end position="293"/>
    </location>
</feature>
<keyword evidence="3" id="KW-0597">Phosphoprotein</keyword>
<dbReference type="InterPro" id="IPR057634">
    <property type="entry name" value="PAH_ZNF598/HEL2"/>
</dbReference>
<dbReference type="GO" id="GO:0043022">
    <property type="term" value="F:ribosome binding"/>
    <property type="evidence" value="ECO:0007669"/>
    <property type="project" value="TreeGrafter"/>
</dbReference>
<dbReference type="GO" id="GO:0061630">
    <property type="term" value="F:ubiquitin protein ligase activity"/>
    <property type="evidence" value="ECO:0007669"/>
    <property type="project" value="InterPro"/>
</dbReference>
<dbReference type="AlphaFoldDB" id="A0A6A2WGK2"/>
<comment type="caution">
    <text evidence="11">The sequence shown here is derived from an EMBL/GenBank/DDBJ whole genome shotgun (WGS) entry which is preliminary data.</text>
</comment>
<keyword evidence="5" id="KW-0479">Metal-binding</keyword>
<dbReference type="Pfam" id="PF23202">
    <property type="entry name" value="PAH_ZNF598"/>
    <property type="match status" value="1"/>
</dbReference>
<dbReference type="GO" id="GO:0008270">
    <property type="term" value="F:zinc ion binding"/>
    <property type="evidence" value="ECO:0007669"/>
    <property type="project" value="UniProtKB-KW"/>
</dbReference>
<gene>
    <name evidence="11" type="ORF">F3Y22_tig00116984pilonHSYRG00105</name>
</gene>
<dbReference type="PANTHER" id="PTHR22938:SF0">
    <property type="entry name" value="E3 UBIQUITIN-PROTEIN LIGASE ZNF598"/>
    <property type="match status" value="1"/>
</dbReference>
<dbReference type="InterPro" id="IPR056437">
    <property type="entry name" value="Znf-C2H2_ZNF598/HEL2"/>
</dbReference>
<evidence type="ECO:0000256" key="1">
    <source>
        <dbReference type="ARBA" id="ARBA00004496"/>
    </source>
</evidence>
<dbReference type="GO" id="GO:0016567">
    <property type="term" value="P:protein ubiquitination"/>
    <property type="evidence" value="ECO:0007669"/>
    <property type="project" value="TreeGrafter"/>
</dbReference>
<accession>A0A6A2WGK2</accession>
<dbReference type="GO" id="GO:0005737">
    <property type="term" value="C:cytoplasm"/>
    <property type="evidence" value="ECO:0007669"/>
    <property type="project" value="UniProtKB-SubCell"/>
</dbReference>
<evidence type="ECO:0000256" key="3">
    <source>
        <dbReference type="ARBA" id="ARBA00022553"/>
    </source>
</evidence>
<reference evidence="11" key="1">
    <citation type="submission" date="2019-09" db="EMBL/GenBank/DDBJ databases">
        <title>Draft genome information of white flower Hibiscus syriacus.</title>
        <authorList>
            <person name="Kim Y.-M."/>
        </authorList>
    </citation>
    <scope>NUCLEOTIDE SEQUENCE [LARGE SCALE GENOMIC DNA]</scope>
    <source>
        <strain evidence="11">YM2019G1</strain>
    </source>
</reference>
<proteinExistence type="predicted"/>
<feature type="compositionally biased region" description="Polar residues" evidence="9">
    <location>
        <begin position="433"/>
        <end position="448"/>
    </location>
</feature>
<feature type="region of interest" description="Disordered" evidence="9">
    <location>
        <begin position="275"/>
        <end position="334"/>
    </location>
</feature>
<comment type="subcellular location">
    <subcellularLocation>
        <location evidence="1">Cytoplasm</location>
    </subcellularLocation>
</comment>
<feature type="region of interest" description="Disordered" evidence="9">
    <location>
        <begin position="696"/>
        <end position="765"/>
    </location>
</feature>
<feature type="compositionally biased region" description="Low complexity" evidence="9">
    <location>
        <begin position="456"/>
        <end position="470"/>
    </location>
</feature>
<dbReference type="InterPro" id="IPR001841">
    <property type="entry name" value="Znf_RING"/>
</dbReference>
<feature type="compositionally biased region" description="Low complexity" evidence="9">
    <location>
        <begin position="311"/>
        <end position="324"/>
    </location>
</feature>
<dbReference type="InterPro" id="IPR044288">
    <property type="entry name" value="ZNF598/HEL2"/>
</dbReference>
<dbReference type="Pfam" id="PF25447">
    <property type="entry name" value="RING_ZNF598"/>
    <property type="match status" value="1"/>
</dbReference>
<evidence type="ECO:0000256" key="6">
    <source>
        <dbReference type="ARBA" id="ARBA00022771"/>
    </source>
</evidence>
<dbReference type="PROSITE" id="PS50089">
    <property type="entry name" value="ZF_RING_2"/>
    <property type="match status" value="1"/>
</dbReference>
<feature type="region of interest" description="Disordered" evidence="9">
    <location>
        <begin position="597"/>
        <end position="633"/>
    </location>
</feature>
<evidence type="ECO:0000256" key="2">
    <source>
        <dbReference type="ARBA" id="ARBA00022490"/>
    </source>
</evidence>
<keyword evidence="6 8" id="KW-0863">Zinc-finger</keyword>
<name>A0A6A2WGK2_HIBSY</name>
<dbReference type="GO" id="GO:0072344">
    <property type="term" value="P:rescue of stalled ribosome"/>
    <property type="evidence" value="ECO:0007669"/>
    <property type="project" value="InterPro"/>
</dbReference>
<dbReference type="CDD" id="cd16615">
    <property type="entry name" value="RING-HC_ZNF598"/>
    <property type="match status" value="1"/>
</dbReference>
<evidence type="ECO:0000256" key="9">
    <source>
        <dbReference type="SAM" id="MobiDB-lite"/>
    </source>
</evidence>
<evidence type="ECO:0000259" key="10">
    <source>
        <dbReference type="PROSITE" id="PS50089"/>
    </source>
</evidence>
<keyword evidence="7" id="KW-0862">Zinc</keyword>